<sequence length="416" mass="47875">MPTGSEGKLVKADTLKDMYRVFAYEPLTMDDFGYYVKRESPRENFRLGLLCGGKRYLLAGHSGCGKSTELIKLSDELKDNFFVVYFSVEGELDIDDLQCEDVLVAIGLKIFKEAKRVEEDGSIEKLNTDIIDDFYEFLSDVTEIKVEERIKEKGVGAKLTYLLSFSGWLKSESRTRVEMRRKLEHRLSDLIERINNMVSEAEIKTKKPVLVIVDDLEKIPRIDAAKKLFYEDIGMLLQIKPRMIYTIPISLVLDPIFAQIKSRFDDDQTLPNIKIKDRDGNSLTGGKEFFENFVNNRVADKQLIEKEALDFAIEMSGGVLGQFVNIVRNSSIYALQDGDDCIKKGHIELYVHKERRSFDRFLSYGDIEFLKVIRDNKDARDGDTLLMLLHSLSILEYQNDNNWFDVNPIIVPLLEK</sequence>
<evidence type="ECO:0000313" key="2">
    <source>
        <dbReference type="Proteomes" id="UP000248329"/>
    </source>
</evidence>
<comment type="caution">
    <text evidence="1">The sequence shown here is derived from an EMBL/GenBank/DDBJ whole genome shotgun (WGS) entry which is preliminary data.</text>
</comment>
<dbReference type="Proteomes" id="UP000248329">
    <property type="component" value="Unassembled WGS sequence"/>
</dbReference>
<proteinExistence type="predicted"/>
<evidence type="ECO:0000313" key="1">
    <source>
        <dbReference type="EMBL" id="PXF61715.1"/>
    </source>
</evidence>
<dbReference type="EMBL" id="PQXF01000003">
    <property type="protein sequence ID" value="PXF61715.1"/>
    <property type="molecule type" value="Genomic_DNA"/>
</dbReference>
<accession>A0AC61L5L4</accession>
<organism evidence="1 2">
    <name type="scientific">Candidatus Methanogaster sp</name>
    <dbReference type="NCBI Taxonomy" id="3386292"/>
    <lineage>
        <taxon>Archaea</taxon>
        <taxon>Methanobacteriati</taxon>
        <taxon>Methanobacteriota</taxon>
        <taxon>Stenosarchaea group</taxon>
        <taxon>Methanomicrobia</taxon>
        <taxon>Methanosarcinales</taxon>
        <taxon>ANME-2 cluster</taxon>
        <taxon>Candidatus Methanogasteraceae</taxon>
        <taxon>Candidatus Methanogaster</taxon>
    </lineage>
</organism>
<name>A0AC61L5L4_9EURY</name>
<gene>
    <name evidence="1" type="ORF">C4B59_02335</name>
</gene>
<protein>
    <submittedName>
        <fullName evidence="1">Uncharacterized protein</fullName>
    </submittedName>
</protein>
<reference evidence="1" key="1">
    <citation type="submission" date="2018-01" db="EMBL/GenBank/DDBJ databases">
        <authorList>
            <person name="Krukenberg V."/>
        </authorList>
    </citation>
    <scope>NUCLEOTIDE SEQUENCE</scope>
    <source>
        <strain evidence="1">E20ANME2</strain>
    </source>
</reference>